<dbReference type="Pfam" id="PF15916">
    <property type="entry name" value="DUF4743"/>
    <property type="match status" value="1"/>
</dbReference>
<dbReference type="EMBL" id="JAACFV010000008">
    <property type="protein sequence ID" value="KAF7513015.1"/>
    <property type="molecule type" value="Genomic_DNA"/>
</dbReference>
<dbReference type="PANTHER" id="PTHR13622:SF8">
    <property type="entry name" value="THIAMIN PYROPHOSPHOKINASE 1"/>
    <property type="match status" value="1"/>
</dbReference>
<dbReference type="CDD" id="cd03676">
    <property type="entry name" value="NUDIX_Tnr3_like"/>
    <property type="match status" value="1"/>
</dbReference>
<evidence type="ECO:0000313" key="3">
    <source>
        <dbReference type="Proteomes" id="UP000606974"/>
    </source>
</evidence>
<dbReference type="OrthoDB" id="10261522at2759"/>
<sequence>MPPKSNLELIDECDNFPYGLPSPPSSYYAFIHATTSLGYISPGVFDKITWDPSIWTINRTSRTVELRGHDVTQRDRALASFLAGIRKKRVFRLLDGWRGELYPVYCHNRESGKKEVIMHMERAATPLFGVATYGVHMTAYTYPKDGETSMKIWLPRRAMTKPTYPGMMDNSVAGGIASGEKVLDCLIREASEEASLSEDLVRGNARPCGTVTYFHVRDERAGGETGLCMPECEYVYDLELPVDVVPVPGDDEAVDFRLLNVEEVKTALTEGQFKPNCALVLLDFFVRHGVLTPDNEPDYIEIVSRLHRRLEFPTA</sequence>
<dbReference type="InterPro" id="IPR000086">
    <property type="entry name" value="NUDIX_hydrolase_dom"/>
</dbReference>
<evidence type="ECO:0000259" key="1">
    <source>
        <dbReference type="PROSITE" id="PS51462"/>
    </source>
</evidence>
<dbReference type="Proteomes" id="UP000606974">
    <property type="component" value="Unassembled WGS sequence"/>
</dbReference>
<reference evidence="2" key="1">
    <citation type="submission" date="2020-02" db="EMBL/GenBank/DDBJ databases">
        <authorList>
            <person name="Palmer J.M."/>
        </authorList>
    </citation>
    <scope>NUCLEOTIDE SEQUENCE</scope>
    <source>
        <strain evidence="2">EPUS1.4</strain>
        <tissue evidence="2">Thallus</tissue>
    </source>
</reference>
<gene>
    <name evidence="2" type="ORF">GJ744_011281</name>
</gene>
<dbReference type="AlphaFoldDB" id="A0A8H7APF2"/>
<dbReference type="SUPFAM" id="SSF55811">
    <property type="entry name" value="Nudix"/>
    <property type="match status" value="1"/>
</dbReference>
<organism evidence="2 3">
    <name type="scientific">Endocarpon pusillum</name>
    <dbReference type="NCBI Taxonomy" id="364733"/>
    <lineage>
        <taxon>Eukaryota</taxon>
        <taxon>Fungi</taxon>
        <taxon>Dikarya</taxon>
        <taxon>Ascomycota</taxon>
        <taxon>Pezizomycotina</taxon>
        <taxon>Eurotiomycetes</taxon>
        <taxon>Chaetothyriomycetidae</taxon>
        <taxon>Verrucariales</taxon>
        <taxon>Verrucariaceae</taxon>
        <taxon>Endocarpon</taxon>
    </lineage>
</organism>
<dbReference type="PANTHER" id="PTHR13622">
    <property type="entry name" value="THIAMIN PYROPHOSPHOKINASE"/>
    <property type="match status" value="1"/>
</dbReference>
<evidence type="ECO:0000313" key="2">
    <source>
        <dbReference type="EMBL" id="KAF7513015.1"/>
    </source>
</evidence>
<comment type="caution">
    <text evidence="2">The sequence shown here is derived from an EMBL/GenBank/DDBJ whole genome shotgun (WGS) entry which is preliminary data.</text>
</comment>
<dbReference type="Pfam" id="PF00293">
    <property type="entry name" value="NUDIX"/>
    <property type="match status" value="1"/>
</dbReference>
<proteinExistence type="predicted"/>
<accession>A0A8H7APF2</accession>
<keyword evidence="3" id="KW-1185">Reference proteome</keyword>
<dbReference type="GO" id="GO:0044715">
    <property type="term" value="F:8-oxo-dGDP phosphatase activity"/>
    <property type="evidence" value="ECO:0007669"/>
    <property type="project" value="TreeGrafter"/>
</dbReference>
<dbReference type="Gene3D" id="3.90.79.10">
    <property type="entry name" value="Nucleoside Triphosphate Pyrophosphohydrolase"/>
    <property type="match status" value="1"/>
</dbReference>
<feature type="domain" description="Nudix hydrolase" evidence="1">
    <location>
        <begin position="134"/>
        <end position="281"/>
    </location>
</feature>
<dbReference type="InterPro" id="IPR015797">
    <property type="entry name" value="NUDIX_hydrolase-like_dom_sf"/>
</dbReference>
<dbReference type="PROSITE" id="PS51462">
    <property type="entry name" value="NUDIX"/>
    <property type="match status" value="1"/>
</dbReference>
<dbReference type="InterPro" id="IPR031804">
    <property type="entry name" value="DUF4743"/>
</dbReference>
<name>A0A8H7APF2_9EURO</name>
<protein>
    <recommendedName>
        <fullName evidence="1">Nudix hydrolase domain-containing protein</fullName>
    </recommendedName>
</protein>
<dbReference type="FunFam" id="3.90.79.10:FF:000019">
    <property type="entry name" value="Thiamin pyrophosphokinase, putative"/>
    <property type="match status" value="1"/>
</dbReference>